<keyword evidence="9 11" id="KW-0472">Membrane</keyword>
<evidence type="ECO:0000256" key="1">
    <source>
        <dbReference type="ARBA" id="ARBA00004200"/>
    </source>
</evidence>
<dbReference type="InterPro" id="IPR008518">
    <property type="entry name" value="Mff/Tango-11"/>
</dbReference>
<evidence type="ECO:0000256" key="9">
    <source>
        <dbReference type="ARBA" id="ARBA00023136"/>
    </source>
</evidence>
<organism evidence="13 14">
    <name type="scientific">Molorchus minor</name>
    <dbReference type="NCBI Taxonomy" id="1323400"/>
    <lineage>
        <taxon>Eukaryota</taxon>
        <taxon>Metazoa</taxon>
        <taxon>Ecdysozoa</taxon>
        <taxon>Arthropoda</taxon>
        <taxon>Hexapoda</taxon>
        <taxon>Insecta</taxon>
        <taxon>Pterygota</taxon>
        <taxon>Neoptera</taxon>
        <taxon>Endopterygota</taxon>
        <taxon>Coleoptera</taxon>
        <taxon>Polyphaga</taxon>
        <taxon>Cucujiformia</taxon>
        <taxon>Chrysomeloidea</taxon>
        <taxon>Cerambycidae</taxon>
        <taxon>Lamiinae</taxon>
        <taxon>Monochamini</taxon>
        <taxon>Molorchus</taxon>
    </lineage>
</organism>
<keyword evidence="5" id="KW-1000">Mitochondrion outer membrane</keyword>
<evidence type="ECO:0000313" key="13">
    <source>
        <dbReference type="EMBL" id="KAJ8961015.1"/>
    </source>
</evidence>
<accession>A0ABQ9IS85</accession>
<keyword evidence="8" id="KW-0496">Mitochondrion</keyword>
<evidence type="ECO:0000256" key="3">
    <source>
        <dbReference type="ARBA" id="ARBA00009806"/>
    </source>
</evidence>
<evidence type="ECO:0000313" key="14">
    <source>
        <dbReference type="Proteomes" id="UP001162164"/>
    </source>
</evidence>
<dbReference type="Pfam" id="PF05644">
    <property type="entry name" value="Miff"/>
    <property type="match status" value="1"/>
</dbReference>
<feature type="domain" description="Mff-like" evidence="12">
    <location>
        <begin position="64"/>
        <end position="145"/>
    </location>
</feature>
<keyword evidence="14" id="KW-1185">Reference proteome</keyword>
<keyword evidence="6 11" id="KW-1133">Transmembrane helix</keyword>
<keyword evidence="4 11" id="KW-0812">Transmembrane</keyword>
<dbReference type="EMBL" id="JAPWTJ010003190">
    <property type="protein sequence ID" value="KAJ8961015.1"/>
    <property type="molecule type" value="Genomic_DNA"/>
</dbReference>
<evidence type="ECO:0000256" key="10">
    <source>
        <dbReference type="ARBA" id="ARBA00023140"/>
    </source>
</evidence>
<keyword evidence="7" id="KW-0175">Coiled coil</keyword>
<evidence type="ECO:0000256" key="6">
    <source>
        <dbReference type="ARBA" id="ARBA00022989"/>
    </source>
</evidence>
<dbReference type="PANTHER" id="PTHR16501:SF6">
    <property type="entry name" value="TRANSPORT AND GOLGI ORGANIZATION PROTEIN 11"/>
    <property type="match status" value="1"/>
</dbReference>
<evidence type="ECO:0000256" key="8">
    <source>
        <dbReference type="ARBA" id="ARBA00023128"/>
    </source>
</evidence>
<evidence type="ECO:0000256" key="7">
    <source>
        <dbReference type="ARBA" id="ARBA00023054"/>
    </source>
</evidence>
<evidence type="ECO:0000259" key="12">
    <source>
        <dbReference type="Pfam" id="PF05644"/>
    </source>
</evidence>
<dbReference type="InterPro" id="IPR039433">
    <property type="entry name" value="Mff-like_dom"/>
</dbReference>
<dbReference type="PANTHER" id="PTHR16501">
    <property type="entry name" value="TRANSPORT AND GOLGI ORGANIZATION PROTEIN 11"/>
    <property type="match status" value="1"/>
</dbReference>
<proteinExistence type="inferred from homology"/>
<feature type="non-terminal residue" evidence="13">
    <location>
        <position position="1"/>
    </location>
</feature>
<evidence type="ECO:0000256" key="11">
    <source>
        <dbReference type="SAM" id="Phobius"/>
    </source>
</evidence>
<evidence type="ECO:0000256" key="4">
    <source>
        <dbReference type="ARBA" id="ARBA00022692"/>
    </source>
</evidence>
<dbReference type="Proteomes" id="UP001162164">
    <property type="component" value="Unassembled WGS sequence"/>
</dbReference>
<comment type="similarity">
    <text evidence="3">Belongs to the Tango11 family.</text>
</comment>
<comment type="caution">
    <text evidence="13">The sequence shown here is derived from an EMBL/GenBank/DDBJ whole genome shotgun (WGS) entry which is preliminary data.</text>
</comment>
<reference evidence="13" key="1">
    <citation type="journal article" date="2023" name="Insect Mol. Biol.">
        <title>Genome sequencing provides insights into the evolution of gene families encoding plant cell wall-degrading enzymes in longhorned beetles.</title>
        <authorList>
            <person name="Shin N.R."/>
            <person name="Okamura Y."/>
            <person name="Kirsch R."/>
            <person name="Pauchet Y."/>
        </authorList>
    </citation>
    <scope>NUCLEOTIDE SEQUENCE</scope>
    <source>
        <strain evidence="13">MMC_N1</strain>
    </source>
</reference>
<feature type="transmembrane region" description="Helical" evidence="11">
    <location>
        <begin position="126"/>
        <end position="143"/>
    </location>
</feature>
<keyword evidence="10" id="KW-0576">Peroxisome</keyword>
<comment type="subcellular location">
    <subcellularLocation>
        <location evidence="1">Mitochondrion outer membrane</location>
        <topology evidence="1">Single-pass type IV membrane protein</topology>
    </subcellularLocation>
    <subcellularLocation>
        <location evidence="2">Peroxisome</location>
    </subcellularLocation>
</comment>
<protein>
    <recommendedName>
        <fullName evidence="12">Mff-like domain-containing protein</fullName>
    </recommendedName>
</protein>
<gene>
    <name evidence="13" type="ORF">NQ317_003795</name>
</gene>
<evidence type="ECO:0000256" key="5">
    <source>
        <dbReference type="ARBA" id="ARBA00022787"/>
    </source>
</evidence>
<name>A0ABQ9IS85_9CUCU</name>
<evidence type="ECO:0000256" key="2">
    <source>
        <dbReference type="ARBA" id="ARBA00004275"/>
    </source>
</evidence>
<sequence>TRAPPREIVFDNSLLPTEPYSSDLPRVATPPRTLTLDKYAFPDVEGHEQEIENIPVIKQNAKVHLNDASFQFSNSFRESTPPIGGGGEGLTPVEEVLHLRRQLAKLNRRVMALELENISRLQKEKIVLGFGIAYFLLKVVVWMNRD</sequence>